<evidence type="ECO:0000256" key="1">
    <source>
        <dbReference type="SAM" id="MobiDB-lite"/>
    </source>
</evidence>
<name>I1PK76_ORYGL</name>
<evidence type="ECO:0000313" key="2">
    <source>
        <dbReference type="EnsemblPlants" id="ORGLA04G0059500.1"/>
    </source>
</evidence>
<dbReference type="OMA" id="PLHRWWQ"/>
<dbReference type="Gramene" id="ORGLA04G0059500.1">
    <property type="protein sequence ID" value="ORGLA04G0059500.1"/>
    <property type="gene ID" value="ORGLA04G0059500"/>
</dbReference>
<dbReference type="EnsemblPlants" id="ORGLA04G0059500.1">
    <property type="protein sequence ID" value="ORGLA04G0059500.1"/>
    <property type="gene ID" value="ORGLA04G0059500"/>
</dbReference>
<accession>I1PK76</accession>
<evidence type="ECO:0000313" key="3">
    <source>
        <dbReference type="Proteomes" id="UP000007306"/>
    </source>
</evidence>
<keyword evidence="3" id="KW-1185">Reference proteome</keyword>
<dbReference type="HOGENOM" id="CLU_1736180_0_0_1"/>
<dbReference type="AlphaFoldDB" id="I1PK76"/>
<reference evidence="2" key="1">
    <citation type="submission" date="2015-06" db="UniProtKB">
        <authorList>
            <consortium name="EnsemblPlants"/>
        </authorList>
    </citation>
    <scope>IDENTIFICATION</scope>
</reference>
<reference evidence="2 3" key="2">
    <citation type="submission" date="2018-04" db="EMBL/GenBank/DDBJ databases">
        <title>OglaRS2 (Oryza glaberrima Reference Sequence Version 2).</title>
        <authorList>
            <person name="Zhang J."/>
            <person name="Kudrna D."/>
            <person name="Lee S."/>
            <person name="Talag J."/>
            <person name="Rajasekar S."/>
            <person name="Wing R.A."/>
        </authorList>
    </citation>
    <scope>NUCLEOTIDE SEQUENCE [LARGE SCALE GENOMIC DNA]</scope>
    <source>
        <strain evidence="2 3">cv. IRGC 96717</strain>
    </source>
</reference>
<proteinExistence type="predicted"/>
<dbReference type="Proteomes" id="UP000007306">
    <property type="component" value="Chromosome 4"/>
</dbReference>
<organism evidence="2 3">
    <name type="scientific">Oryza glaberrima</name>
    <name type="common">African rice</name>
    <dbReference type="NCBI Taxonomy" id="4538"/>
    <lineage>
        <taxon>Eukaryota</taxon>
        <taxon>Viridiplantae</taxon>
        <taxon>Streptophyta</taxon>
        <taxon>Embryophyta</taxon>
        <taxon>Tracheophyta</taxon>
        <taxon>Spermatophyta</taxon>
        <taxon>Magnoliopsida</taxon>
        <taxon>Liliopsida</taxon>
        <taxon>Poales</taxon>
        <taxon>Poaceae</taxon>
        <taxon>BOP clade</taxon>
        <taxon>Oryzoideae</taxon>
        <taxon>Oryzeae</taxon>
        <taxon>Oryzinae</taxon>
        <taxon>Oryza</taxon>
    </lineage>
</organism>
<feature type="region of interest" description="Disordered" evidence="1">
    <location>
        <begin position="49"/>
        <end position="74"/>
    </location>
</feature>
<feature type="compositionally biased region" description="Basic and acidic residues" evidence="1">
    <location>
        <begin position="128"/>
        <end position="139"/>
    </location>
</feature>
<sequence length="151" mass="15836">ASGAARERGWRRLRRGGGGEQIQRLLLPLHRWWQQRRGMVALRRLRRCSGGRGCSGEADPASTGLGRADPTPPCLGSDAGKRVAVAAAALHVSGAGEGPAGSRSDASSSLSTGGGSKEEGWRLCAGDDSARDDRGAQERRIRHGRASGGWI</sequence>
<evidence type="ECO:0008006" key="4">
    <source>
        <dbReference type="Google" id="ProtNLM"/>
    </source>
</evidence>
<feature type="region of interest" description="Disordered" evidence="1">
    <location>
        <begin position="93"/>
        <end position="151"/>
    </location>
</feature>
<protein>
    <recommendedName>
        <fullName evidence="4">DUF834 domain-containing protein</fullName>
    </recommendedName>
</protein>
<feature type="compositionally biased region" description="Low complexity" evidence="1">
    <location>
        <begin position="93"/>
        <end position="111"/>
    </location>
</feature>